<dbReference type="PANTHER" id="PTHR43531:SF14">
    <property type="entry name" value="METHYL-ACCEPTING CHEMOTAXIS PROTEIN I-RELATED"/>
    <property type="match status" value="1"/>
</dbReference>
<keyword evidence="8" id="KW-1185">Reference proteome</keyword>
<dbReference type="PROSITE" id="PS50885">
    <property type="entry name" value="HAMP"/>
    <property type="match status" value="1"/>
</dbReference>
<keyword evidence="4" id="KW-0472">Membrane</keyword>
<gene>
    <name evidence="7" type="ORF">GCM10025770_25850</name>
</gene>
<evidence type="ECO:0000313" key="7">
    <source>
        <dbReference type="EMBL" id="GAA5167346.1"/>
    </source>
</evidence>
<dbReference type="CDD" id="cd00130">
    <property type="entry name" value="PAS"/>
    <property type="match status" value="1"/>
</dbReference>
<dbReference type="InterPro" id="IPR003660">
    <property type="entry name" value="HAMP_dom"/>
</dbReference>
<comment type="similarity">
    <text evidence="2">Belongs to the methyl-accepting chemotaxis (MCP) protein family.</text>
</comment>
<dbReference type="RefSeq" id="WP_345533403.1">
    <property type="nucleotide sequence ID" value="NZ_BAABLD010000008.1"/>
</dbReference>
<dbReference type="EMBL" id="BAABLD010000008">
    <property type="protein sequence ID" value="GAA5167346.1"/>
    <property type="molecule type" value="Genomic_DNA"/>
</dbReference>
<name>A0ABP9QTY4_9RHOO</name>
<proteinExistence type="inferred from homology"/>
<evidence type="ECO:0000256" key="1">
    <source>
        <dbReference type="ARBA" id="ARBA00022481"/>
    </source>
</evidence>
<evidence type="ECO:0000256" key="4">
    <source>
        <dbReference type="SAM" id="Phobius"/>
    </source>
</evidence>
<dbReference type="SUPFAM" id="SSF55785">
    <property type="entry name" value="PYP-like sensor domain (PAS domain)"/>
    <property type="match status" value="1"/>
</dbReference>
<sequence>MRFRTSILIFGAFAVLAAAVAGGSGFYGVRLLRGELEKSLGSSSILRNQMQADMMHDALRADALNAVLSARNRDAEALKSVASDLEDHIKDFNEAISAIAAAPLPADIRKVLDDLAPDLRDYLAKARSIVKTASQSDRLAEAELPAFIAAFEKLETSMAQAGDLIQARQEADANEARQHADSLDASMGVLLCVVVIAVVIAIIFIQRRLFAMLGGEPAYAARVASRIAQGHLDDQIVETVKAPDSVLATMRRMQQSLRERLEAERTIAAENLRIRNALDNASTSMMLISPQGDIAYCNEAARNLLSQTLMRAQQGSSPSLIGQPLAALIPDASLRQSLLDAQTTRSAEWRPENLVLKLSASPVMDGQGQRLGTTLEWLDRSAEARSEAEFDSVLSATLRGDFSQRLNLEGKSGFFRDNAERLNALLDAVSNGLRDVAGVLSAMSHGDLTQTITRDYDGLLGELRNDTNSTVARLRDLISGIQDATHLVSRAASEIASGNNNLSARTEAQAASLEQTASTIEELNATVSRNAENAHQASTLANDSNSVAHRGGAMVARVVNTMHAIQGASRKIADIISIIDSIAFQTNILALNAAVEAARAGEQGRGFAVVASEVRNLAQRSAAAAQEIKSLIATSVGEVDEGVGLVSDAGQTMTEIVSSFENVSNLVANISSSSRDQARGIQEMVSTIARLDETTQQNAALVEQAAAAAASLSEQARELGETVATFRLRS</sequence>
<dbReference type="SMART" id="SM00283">
    <property type="entry name" value="MA"/>
    <property type="match status" value="1"/>
</dbReference>
<dbReference type="Gene3D" id="3.30.450.20">
    <property type="entry name" value="PAS domain"/>
    <property type="match status" value="1"/>
</dbReference>
<dbReference type="Gene3D" id="1.10.287.950">
    <property type="entry name" value="Methyl-accepting chemotaxis protein"/>
    <property type="match status" value="1"/>
</dbReference>
<keyword evidence="4" id="KW-0812">Transmembrane</keyword>
<keyword evidence="4" id="KW-1133">Transmembrane helix</keyword>
<evidence type="ECO:0000259" key="6">
    <source>
        <dbReference type="PROSITE" id="PS50885"/>
    </source>
</evidence>
<feature type="domain" description="Methyl-accepting transducer" evidence="5">
    <location>
        <begin position="484"/>
        <end position="713"/>
    </location>
</feature>
<evidence type="ECO:0000259" key="5">
    <source>
        <dbReference type="PROSITE" id="PS50111"/>
    </source>
</evidence>
<accession>A0ABP9QTY4</accession>
<dbReference type="InterPro" id="IPR051310">
    <property type="entry name" value="MCP_chemotaxis"/>
</dbReference>
<protein>
    <recommendedName>
        <fullName evidence="9">Methyl-accepting chemotaxis protein</fullName>
    </recommendedName>
</protein>
<dbReference type="Pfam" id="PF00015">
    <property type="entry name" value="MCPsignal"/>
    <property type="match status" value="1"/>
</dbReference>
<reference evidence="8" key="1">
    <citation type="journal article" date="2019" name="Int. J. Syst. Evol. Microbiol.">
        <title>The Global Catalogue of Microorganisms (GCM) 10K type strain sequencing project: providing services to taxonomists for standard genome sequencing and annotation.</title>
        <authorList>
            <consortium name="The Broad Institute Genomics Platform"/>
            <consortium name="The Broad Institute Genome Sequencing Center for Infectious Disease"/>
            <person name="Wu L."/>
            <person name="Ma J."/>
        </authorList>
    </citation>
    <scope>NUCLEOTIDE SEQUENCE [LARGE SCALE GENOMIC DNA]</scope>
    <source>
        <strain evidence="8">JCM 18715</strain>
    </source>
</reference>
<evidence type="ECO:0000256" key="2">
    <source>
        <dbReference type="ARBA" id="ARBA00029447"/>
    </source>
</evidence>
<dbReference type="InterPro" id="IPR004089">
    <property type="entry name" value="MCPsignal_dom"/>
</dbReference>
<dbReference type="Proteomes" id="UP001500547">
    <property type="component" value="Unassembled WGS sequence"/>
</dbReference>
<dbReference type="InterPro" id="IPR035965">
    <property type="entry name" value="PAS-like_dom_sf"/>
</dbReference>
<evidence type="ECO:0008006" key="9">
    <source>
        <dbReference type="Google" id="ProtNLM"/>
    </source>
</evidence>
<dbReference type="SUPFAM" id="SSF58104">
    <property type="entry name" value="Methyl-accepting chemotaxis protein (MCP) signaling domain"/>
    <property type="match status" value="1"/>
</dbReference>
<keyword evidence="3" id="KW-0807">Transducer</keyword>
<dbReference type="PANTHER" id="PTHR43531">
    <property type="entry name" value="PROTEIN ICFG"/>
    <property type="match status" value="1"/>
</dbReference>
<comment type="caution">
    <text evidence="7">The sequence shown here is derived from an EMBL/GenBank/DDBJ whole genome shotgun (WGS) entry which is preliminary data.</text>
</comment>
<dbReference type="Pfam" id="PF18947">
    <property type="entry name" value="HAMP_2"/>
    <property type="match status" value="1"/>
</dbReference>
<evidence type="ECO:0000313" key="8">
    <source>
        <dbReference type="Proteomes" id="UP001500547"/>
    </source>
</evidence>
<dbReference type="PROSITE" id="PS50111">
    <property type="entry name" value="CHEMOTAXIS_TRANSDUC_2"/>
    <property type="match status" value="1"/>
</dbReference>
<keyword evidence="1" id="KW-0488">Methylation</keyword>
<feature type="transmembrane region" description="Helical" evidence="4">
    <location>
        <begin position="185"/>
        <end position="205"/>
    </location>
</feature>
<organism evidence="7 8">
    <name type="scientific">Viridibacterium curvum</name>
    <dbReference type="NCBI Taxonomy" id="1101404"/>
    <lineage>
        <taxon>Bacteria</taxon>
        <taxon>Pseudomonadati</taxon>
        <taxon>Pseudomonadota</taxon>
        <taxon>Betaproteobacteria</taxon>
        <taxon>Rhodocyclales</taxon>
        <taxon>Rhodocyclaceae</taxon>
        <taxon>Viridibacterium</taxon>
    </lineage>
</organism>
<dbReference type="InterPro" id="IPR000014">
    <property type="entry name" value="PAS"/>
</dbReference>
<feature type="domain" description="HAMP" evidence="6">
    <location>
        <begin position="427"/>
        <end position="479"/>
    </location>
</feature>
<evidence type="ECO:0000256" key="3">
    <source>
        <dbReference type="PROSITE-ProRule" id="PRU00284"/>
    </source>
</evidence>